<proteinExistence type="predicted"/>
<evidence type="ECO:0000313" key="1">
    <source>
        <dbReference type="EMBL" id="CAB3989624.1"/>
    </source>
</evidence>
<evidence type="ECO:0000313" key="2">
    <source>
        <dbReference type="Proteomes" id="UP001152795"/>
    </source>
</evidence>
<dbReference type="AlphaFoldDB" id="A0A6S7G8E8"/>
<dbReference type="OrthoDB" id="8046937at2759"/>
<accession>A0A6S7G8E8</accession>
<dbReference type="EMBL" id="CACRXK020001521">
    <property type="protein sequence ID" value="CAB3989624.1"/>
    <property type="molecule type" value="Genomic_DNA"/>
</dbReference>
<sequence>MHEDKGYTEARKVLKERYGQNYRIAAAHVQRLIEGPPIKNEDGTTLQRFSVVQLTSSQIDWKRSDIWTS</sequence>
<keyword evidence="2" id="KW-1185">Reference proteome</keyword>
<comment type="caution">
    <text evidence="1">The sequence shown here is derived from an EMBL/GenBank/DDBJ whole genome shotgun (WGS) entry which is preliminary data.</text>
</comment>
<reference evidence="1" key="1">
    <citation type="submission" date="2020-04" db="EMBL/GenBank/DDBJ databases">
        <authorList>
            <person name="Alioto T."/>
            <person name="Alioto T."/>
            <person name="Gomez Garrido J."/>
        </authorList>
    </citation>
    <scope>NUCLEOTIDE SEQUENCE</scope>
    <source>
        <strain evidence="1">A484AB</strain>
    </source>
</reference>
<protein>
    <submittedName>
        <fullName evidence="1">Uncharacterized protein</fullName>
    </submittedName>
</protein>
<dbReference type="Proteomes" id="UP001152795">
    <property type="component" value="Unassembled WGS sequence"/>
</dbReference>
<name>A0A6S7G8E8_PARCT</name>
<organism evidence="1 2">
    <name type="scientific">Paramuricea clavata</name>
    <name type="common">Red gorgonian</name>
    <name type="synonym">Violescent sea-whip</name>
    <dbReference type="NCBI Taxonomy" id="317549"/>
    <lineage>
        <taxon>Eukaryota</taxon>
        <taxon>Metazoa</taxon>
        <taxon>Cnidaria</taxon>
        <taxon>Anthozoa</taxon>
        <taxon>Octocorallia</taxon>
        <taxon>Malacalcyonacea</taxon>
        <taxon>Plexauridae</taxon>
        <taxon>Paramuricea</taxon>
    </lineage>
</organism>
<gene>
    <name evidence="1" type="ORF">PACLA_8A040451</name>
</gene>